<keyword evidence="11" id="KW-1185">Reference proteome</keyword>
<dbReference type="GO" id="GO:0015386">
    <property type="term" value="F:potassium:proton antiporter activity"/>
    <property type="evidence" value="ECO:0007669"/>
    <property type="project" value="EnsemblFungi"/>
</dbReference>
<dbReference type="Proteomes" id="UP000002866">
    <property type="component" value="Chromosome 3"/>
</dbReference>
<evidence type="ECO:0000256" key="7">
    <source>
        <dbReference type="ARBA" id="ARBA00023136"/>
    </source>
</evidence>
<feature type="transmembrane region" description="Helical" evidence="8">
    <location>
        <begin position="83"/>
        <end position="106"/>
    </location>
</feature>
<dbReference type="Gene3D" id="1.20.1530.20">
    <property type="match status" value="1"/>
</dbReference>
<reference evidence="10 11" key="1">
    <citation type="journal article" date="2011" name="Proc. Natl. Acad. Sci. U.S.A.">
        <title>Evolutionary erosion of yeast sex chromosomes by mating-type switching accidents.</title>
        <authorList>
            <person name="Gordon J.L."/>
            <person name="Armisen D."/>
            <person name="Proux-Wera E."/>
            <person name="Oheigeartaigh S.S."/>
            <person name="Byrne K.P."/>
            <person name="Wolfe K.H."/>
        </authorList>
    </citation>
    <scope>NUCLEOTIDE SEQUENCE [LARGE SCALE GENOMIC DNA]</scope>
    <source>
        <strain evidence="11">ATCC 34711 / CBS 6284 / DSM 70876 / NBRC 10599 / NRRL Y-10934 / UCD 77-7</strain>
    </source>
</reference>
<keyword evidence="4 8" id="KW-0812">Transmembrane</keyword>
<dbReference type="HOGENOM" id="CLU_005126_10_1_1"/>
<feature type="transmembrane region" description="Helical" evidence="8">
    <location>
        <begin position="344"/>
        <end position="369"/>
    </location>
</feature>
<evidence type="ECO:0000256" key="2">
    <source>
        <dbReference type="ARBA" id="ARBA00022448"/>
    </source>
</evidence>
<dbReference type="GeneID" id="14495077"/>
<feature type="transmembrane region" description="Helical" evidence="8">
    <location>
        <begin position="318"/>
        <end position="337"/>
    </location>
</feature>
<dbReference type="STRING" id="1071380.I2H145"/>
<feature type="transmembrane region" description="Helical" evidence="8">
    <location>
        <begin position="191"/>
        <end position="213"/>
    </location>
</feature>
<accession>I2H145</accession>
<organism evidence="10 11">
    <name type="scientific">Henningerozyma blattae (strain ATCC 34711 / CBS 6284 / DSM 70876 / NBRC 10599 / NRRL Y-10934 / UCD 77-7)</name>
    <name type="common">Yeast</name>
    <name type="synonym">Tetrapisispora blattae</name>
    <dbReference type="NCBI Taxonomy" id="1071380"/>
    <lineage>
        <taxon>Eukaryota</taxon>
        <taxon>Fungi</taxon>
        <taxon>Dikarya</taxon>
        <taxon>Ascomycota</taxon>
        <taxon>Saccharomycotina</taxon>
        <taxon>Saccharomycetes</taxon>
        <taxon>Saccharomycetales</taxon>
        <taxon>Saccharomycetaceae</taxon>
        <taxon>Henningerozyma</taxon>
    </lineage>
</organism>
<dbReference type="GO" id="GO:0016020">
    <property type="term" value="C:membrane"/>
    <property type="evidence" value="ECO:0007669"/>
    <property type="project" value="UniProtKB-SubCell"/>
</dbReference>
<proteinExistence type="predicted"/>
<dbReference type="FunCoup" id="I2H145">
    <property type="interactions" value="193"/>
</dbReference>
<evidence type="ECO:0000256" key="6">
    <source>
        <dbReference type="ARBA" id="ARBA00023065"/>
    </source>
</evidence>
<dbReference type="NCBIfam" id="TIGR00932">
    <property type="entry name" value="2a37"/>
    <property type="match status" value="1"/>
</dbReference>
<evidence type="ECO:0000313" key="11">
    <source>
        <dbReference type="Proteomes" id="UP000002866"/>
    </source>
</evidence>
<dbReference type="InterPro" id="IPR050794">
    <property type="entry name" value="CPA2_transporter"/>
</dbReference>
<dbReference type="EMBL" id="HE806318">
    <property type="protein sequence ID" value="CCH60097.1"/>
    <property type="molecule type" value="Genomic_DNA"/>
</dbReference>
<feature type="transmembrane region" description="Helical" evidence="8">
    <location>
        <begin position="409"/>
        <end position="429"/>
    </location>
</feature>
<evidence type="ECO:0000256" key="5">
    <source>
        <dbReference type="ARBA" id="ARBA00022989"/>
    </source>
</evidence>
<keyword evidence="7 8" id="KW-0472">Membrane</keyword>
<dbReference type="RefSeq" id="XP_004179616.1">
    <property type="nucleotide sequence ID" value="XM_004179568.1"/>
</dbReference>
<dbReference type="InterPro" id="IPR004771">
    <property type="entry name" value="K/H_exchanger"/>
</dbReference>
<protein>
    <recommendedName>
        <fullName evidence="9">Cation/H+ exchanger transmembrane domain-containing protein</fullName>
    </recommendedName>
</protein>
<feature type="transmembrane region" description="Helical" evidence="8">
    <location>
        <begin position="118"/>
        <end position="138"/>
    </location>
</feature>
<dbReference type="InParanoid" id="I2H145"/>
<dbReference type="Pfam" id="PF00999">
    <property type="entry name" value="Na_H_Exchanger"/>
    <property type="match status" value="1"/>
</dbReference>
<gene>
    <name evidence="10" type="primary">TBLA0C02920</name>
    <name evidence="10" type="ORF">TBLA_0C02920</name>
</gene>
<feature type="transmembrane region" description="Helical" evidence="8">
    <location>
        <begin position="225"/>
        <end position="246"/>
    </location>
</feature>
<feature type="domain" description="Cation/H+ exchanger transmembrane" evidence="9">
    <location>
        <begin position="35"/>
        <end position="426"/>
    </location>
</feature>
<dbReference type="PANTHER" id="PTHR32468">
    <property type="entry name" value="CATION/H + ANTIPORTER"/>
    <property type="match status" value="1"/>
</dbReference>
<feature type="transmembrane region" description="Helical" evidence="8">
    <location>
        <begin position="375"/>
        <end position="397"/>
    </location>
</feature>
<dbReference type="GO" id="GO:0005794">
    <property type="term" value="C:Golgi apparatus"/>
    <property type="evidence" value="ECO:0007669"/>
    <property type="project" value="EnsemblFungi"/>
</dbReference>
<comment type="subcellular location">
    <subcellularLocation>
        <location evidence="1">Membrane</location>
        <topology evidence="1">Multi-pass membrane protein</topology>
    </subcellularLocation>
</comment>
<keyword evidence="3" id="KW-0050">Antiport</keyword>
<evidence type="ECO:0000259" key="9">
    <source>
        <dbReference type="Pfam" id="PF00999"/>
    </source>
</evidence>
<dbReference type="InterPro" id="IPR006153">
    <property type="entry name" value="Cation/H_exchanger_TM"/>
</dbReference>
<dbReference type="InterPro" id="IPR038770">
    <property type="entry name" value="Na+/solute_symporter_sf"/>
</dbReference>
<keyword evidence="5 8" id="KW-1133">Transmembrane helix</keyword>
<dbReference type="KEGG" id="tbl:TBLA_0C02920"/>
<dbReference type="AlphaFoldDB" id="I2H145"/>
<evidence type="ECO:0000256" key="8">
    <source>
        <dbReference type="SAM" id="Phobius"/>
    </source>
</evidence>
<evidence type="ECO:0000256" key="3">
    <source>
        <dbReference type="ARBA" id="ARBA00022449"/>
    </source>
</evidence>
<keyword evidence="6" id="KW-0406">Ion transport</keyword>
<evidence type="ECO:0000256" key="1">
    <source>
        <dbReference type="ARBA" id="ARBA00004141"/>
    </source>
</evidence>
<feature type="transmembrane region" description="Helical" evidence="8">
    <location>
        <begin position="20"/>
        <end position="41"/>
    </location>
</feature>
<dbReference type="OMA" id="GMFILMA"/>
<feature type="transmembrane region" description="Helical" evidence="8">
    <location>
        <begin position="53"/>
        <end position="71"/>
    </location>
</feature>
<evidence type="ECO:0000313" key="10">
    <source>
        <dbReference type="EMBL" id="CCH60097.1"/>
    </source>
</evidence>
<sequence>MSSNHVGGVLSGVNPFDYNSSSPITLFLFQTCLILIMCNLVHIPFSKIRQPRVISEVIAGVILGPTVFGQIPNYTKTVFPSASIPGLNLVANLGIILFMFFLGLEVDIEFIKKHLKTALSIGLITLAVPFGFGCLLAIPLFNTYANKDPDDRYVKFTVYMVFIAVSMSVTAFPVLCRILNELRLIKDRAGIVVLGAGIINDILGWVLLALSVILSNSESSPVNTVYILLCTLGWFLIYFFPLKYLLKWILIKTHELDRPKPSPLATMLILLIMFVSAYFTDIIGVHPIFGAFIAGLVVPRENNYVVKLAERMEDIPNIVFIPIYFAVSGLSVDLTLLNKGEDWGYIFAAIGIAVGSKLVSGSVTAYLHGLFFRESLAVGVLMSCKGIVEIVVLTIGLNAGIITQKIYGMFILMALVSTFITTPMTQMIYTDSYRKTIKPRMIQKRNKKRHQENPDLELNFNSSHNRNSNDEEIYMDEITPLTQDDKEELEFIRRKKSLFCFEDITTFIPTRIINIINSTDTISPSLHLLNYLIFAKNSSIQSKLNYHNINSNNSLPNHHGGKTTSTSISRISSGSTLKVKSLKLKHFFSKNNDVYENLSVVDENVQNFDAMIPLKAIHLKLLTERTTDLLQSSKFYHDETYATDVDSHNRNTYVNSDSYLEIFDIFTRLGKIPFSSEVIFSTMREKAINIVNTEMNDSDIVILPLKGSSFNTTQSIITSNGNPSSHRNISWDLNNFEQCCSHMFGLNELSSNFFQNLSKSLKANFIMMISNTGGRICVDRFKKKRYNLLLPNPNLASSDFFAMYLFLYVCYKSILAGDPIRGTIYINGKNIDFLDNLYNLFPDQDWFADASIDIINVDVAEKSIEEISSTSFIEAVLNDNTPEITLDDIEDTTFIIPEHLFSGTVPFSEEVKSTILQGARRKFDVLIPHYYCSERPNSNGPTDPTMVSSQNIKIDDKSELCTSKAYASSTFTTQTNKID</sequence>
<keyword evidence="2" id="KW-0813">Transport</keyword>
<dbReference type="PANTHER" id="PTHR32468:SF0">
    <property type="entry name" value="K(+)_H(+) ANTIPORTER 1"/>
    <property type="match status" value="1"/>
</dbReference>
<feature type="transmembrane region" description="Helical" evidence="8">
    <location>
        <begin position="158"/>
        <end position="179"/>
    </location>
</feature>
<evidence type="ECO:0000256" key="4">
    <source>
        <dbReference type="ARBA" id="ARBA00022692"/>
    </source>
</evidence>
<feature type="transmembrane region" description="Helical" evidence="8">
    <location>
        <begin position="267"/>
        <end position="298"/>
    </location>
</feature>
<dbReference type="OrthoDB" id="2687058at2759"/>
<dbReference type="eggNOG" id="KOG1650">
    <property type="taxonomic scope" value="Eukaryota"/>
</dbReference>
<name>I2H145_HENB6</name>